<name>A0A5B6ZJ93_DAVIN</name>
<evidence type="ECO:0008006" key="3">
    <source>
        <dbReference type="Google" id="ProtNLM"/>
    </source>
</evidence>
<proteinExistence type="predicted"/>
<organism evidence="2">
    <name type="scientific">Davidia involucrata</name>
    <name type="common">Dove tree</name>
    <dbReference type="NCBI Taxonomy" id="16924"/>
    <lineage>
        <taxon>Eukaryota</taxon>
        <taxon>Viridiplantae</taxon>
        <taxon>Streptophyta</taxon>
        <taxon>Embryophyta</taxon>
        <taxon>Tracheophyta</taxon>
        <taxon>Spermatophyta</taxon>
        <taxon>Magnoliopsida</taxon>
        <taxon>eudicotyledons</taxon>
        <taxon>Gunneridae</taxon>
        <taxon>Pentapetalae</taxon>
        <taxon>asterids</taxon>
        <taxon>Cornales</taxon>
        <taxon>Nyssaceae</taxon>
        <taxon>Davidia</taxon>
    </lineage>
</organism>
<dbReference type="EMBL" id="GHES01013446">
    <property type="protein sequence ID" value="MPA44005.1"/>
    <property type="molecule type" value="Transcribed_RNA"/>
</dbReference>
<accession>A0A5B6ZJ93</accession>
<feature type="compositionally biased region" description="Basic and acidic residues" evidence="1">
    <location>
        <begin position="1"/>
        <end position="11"/>
    </location>
</feature>
<sequence>MEERATEQRVDEMEDQTILEQVKNMKLDDEGDGEADSGGGGEFHEVRNPNPSQSLLGFYYNMNYDRIQFAPIPSVASSSRVPPYSPEFLSGRCQHMYLKKALGDSVLAVLNSSNGLILLYFSTFLKRSYSRFIVRNPITRDSFQLPTPPHAVTPFFPQNGINNKKRFLVYGFAFEPYAAPHPNFTVVELTDVLLPIAGGGCRGGLMVNSYSSLHGIWKSRVHDYDHDDIAPWLGNEYMLSGPSTFHNGALHWLLEPSGVIAYDLRSETFSFWLTNIPGDMEHVNKFGFCKCTTDLVLRARNFQPKNSWCNCRYVGESRDRLIYARVTDHSVLSLWILIDYSGGAWSNSHRIFFGCKLGPSLYNGGVLAFDRKADVVFLKVKGEILSYNYTSKKLKKICKVNKCYVSDDDHNCVSCDGDGFIIPYEVPTTDPPSIPSGPIYGGDIPNINWTGEFYLDQPNANPIRLYYHCAVTQIARKLYPHLQLHGTKTTQLPFRTPVDLCVPVSKAAVMNATLRYCDLVRLEACLYGRMDGRPEPNVQKERMTAPIFSSNINSTQDSI</sequence>
<dbReference type="PANTHER" id="PTHR35546">
    <property type="entry name" value="F-BOX PROTEIN INTERACTION DOMAIN PROTEIN-RELATED"/>
    <property type="match status" value="1"/>
</dbReference>
<dbReference type="InterPro" id="IPR055290">
    <property type="entry name" value="At3g26010-like"/>
</dbReference>
<dbReference type="PANTHER" id="PTHR35546:SF25">
    <property type="entry name" value="F-BOX DOMAIN-CONTAINING PROTEIN"/>
    <property type="match status" value="1"/>
</dbReference>
<evidence type="ECO:0000256" key="1">
    <source>
        <dbReference type="SAM" id="MobiDB-lite"/>
    </source>
</evidence>
<feature type="region of interest" description="Disordered" evidence="1">
    <location>
        <begin position="1"/>
        <end position="49"/>
    </location>
</feature>
<evidence type="ECO:0000313" key="2">
    <source>
        <dbReference type="EMBL" id="MPA44005.1"/>
    </source>
</evidence>
<dbReference type="AlphaFoldDB" id="A0A5B6ZJ93"/>
<reference evidence="2" key="1">
    <citation type="submission" date="2019-08" db="EMBL/GenBank/DDBJ databases">
        <title>Reference gene set and small RNA set construction with multiple tissues from Davidia involucrata Baill.</title>
        <authorList>
            <person name="Yang H."/>
            <person name="Zhou C."/>
            <person name="Li G."/>
            <person name="Wang J."/>
            <person name="Gao P."/>
            <person name="Wang M."/>
            <person name="Wang R."/>
            <person name="Zhao Y."/>
        </authorList>
    </citation>
    <scope>NUCLEOTIDE SEQUENCE</scope>
    <source>
        <tissue evidence="2">Mixed with DoveR01_LX</tissue>
    </source>
</reference>
<protein>
    <recommendedName>
        <fullName evidence="3">F-box associated domain-containing protein</fullName>
    </recommendedName>
</protein>
<gene>
    <name evidence="2" type="ORF">Din_013446</name>
</gene>